<feature type="region of interest" description="Disordered" evidence="1">
    <location>
        <begin position="1"/>
        <end position="80"/>
    </location>
</feature>
<dbReference type="Gramene" id="BGIOSGA031031-TA">
    <property type="protein sequence ID" value="BGIOSGA031031-PA"/>
    <property type="gene ID" value="BGIOSGA031031"/>
</dbReference>
<proteinExistence type="predicted"/>
<keyword evidence="3" id="KW-1185">Reference proteome</keyword>
<dbReference type="HOGENOM" id="CLU_1505837_0_0_1"/>
<feature type="region of interest" description="Disordered" evidence="1">
    <location>
        <begin position="118"/>
        <end position="148"/>
    </location>
</feature>
<feature type="compositionally biased region" description="Low complexity" evidence="1">
    <location>
        <begin position="23"/>
        <end position="65"/>
    </location>
</feature>
<evidence type="ECO:0000313" key="3">
    <source>
        <dbReference type="Proteomes" id="UP000007015"/>
    </source>
</evidence>
<name>B8BD45_ORYSI</name>
<reference evidence="2 3" key="1">
    <citation type="journal article" date="2005" name="PLoS Biol.">
        <title>The genomes of Oryza sativa: a history of duplications.</title>
        <authorList>
            <person name="Yu J."/>
            <person name="Wang J."/>
            <person name="Lin W."/>
            <person name="Li S."/>
            <person name="Li H."/>
            <person name="Zhou J."/>
            <person name="Ni P."/>
            <person name="Dong W."/>
            <person name="Hu S."/>
            <person name="Zeng C."/>
            <person name="Zhang J."/>
            <person name="Zhang Y."/>
            <person name="Li R."/>
            <person name="Xu Z."/>
            <person name="Li S."/>
            <person name="Li X."/>
            <person name="Zheng H."/>
            <person name="Cong L."/>
            <person name="Lin L."/>
            <person name="Yin J."/>
            <person name="Geng J."/>
            <person name="Li G."/>
            <person name="Shi J."/>
            <person name="Liu J."/>
            <person name="Lv H."/>
            <person name="Li J."/>
            <person name="Wang J."/>
            <person name="Deng Y."/>
            <person name="Ran L."/>
            <person name="Shi X."/>
            <person name="Wang X."/>
            <person name="Wu Q."/>
            <person name="Li C."/>
            <person name="Ren X."/>
            <person name="Wang J."/>
            <person name="Wang X."/>
            <person name="Li D."/>
            <person name="Liu D."/>
            <person name="Zhang X."/>
            <person name="Ji Z."/>
            <person name="Zhao W."/>
            <person name="Sun Y."/>
            <person name="Zhang Z."/>
            <person name="Bao J."/>
            <person name="Han Y."/>
            <person name="Dong L."/>
            <person name="Ji J."/>
            <person name="Chen P."/>
            <person name="Wu S."/>
            <person name="Liu J."/>
            <person name="Xiao Y."/>
            <person name="Bu D."/>
            <person name="Tan J."/>
            <person name="Yang L."/>
            <person name="Ye C."/>
            <person name="Zhang J."/>
            <person name="Xu J."/>
            <person name="Zhou Y."/>
            <person name="Yu Y."/>
            <person name="Zhang B."/>
            <person name="Zhuang S."/>
            <person name="Wei H."/>
            <person name="Liu B."/>
            <person name="Lei M."/>
            <person name="Yu H."/>
            <person name="Li Y."/>
            <person name="Xu H."/>
            <person name="Wei S."/>
            <person name="He X."/>
            <person name="Fang L."/>
            <person name="Zhang Z."/>
            <person name="Zhang Y."/>
            <person name="Huang X."/>
            <person name="Su Z."/>
            <person name="Tong W."/>
            <person name="Li J."/>
            <person name="Tong Z."/>
            <person name="Li S."/>
            <person name="Ye J."/>
            <person name="Wang L."/>
            <person name="Fang L."/>
            <person name="Lei T."/>
            <person name="Chen C."/>
            <person name="Chen H."/>
            <person name="Xu Z."/>
            <person name="Li H."/>
            <person name="Huang H."/>
            <person name="Zhang F."/>
            <person name="Xu H."/>
            <person name="Li N."/>
            <person name="Zhao C."/>
            <person name="Li S."/>
            <person name="Dong L."/>
            <person name="Huang Y."/>
            <person name="Li L."/>
            <person name="Xi Y."/>
            <person name="Qi Q."/>
            <person name="Li W."/>
            <person name="Zhang B."/>
            <person name="Hu W."/>
            <person name="Zhang Y."/>
            <person name="Tian X."/>
            <person name="Jiao Y."/>
            <person name="Liang X."/>
            <person name="Jin J."/>
            <person name="Gao L."/>
            <person name="Zheng W."/>
            <person name="Hao B."/>
            <person name="Liu S."/>
            <person name="Wang W."/>
            <person name="Yuan L."/>
            <person name="Cao M."/>
            <person name="McDermott J."/>
            <person name="Samudrala R."/>
            <person name="Wang J."/>
            <person name="Wong G.K."/>
            <person name="Yang H."/>
        </authorList>
    </citation>
    <scope>NUCLEOTIDE SEQUENCE [LARGE SCALE GENOMIC DNA]</scope>
    <source>
        <strain evidence="3">cv. 93-11</strain>
    </source>
</reference>
<sequence>MARRRRKSGAEKRKTQSHARALAPRAGESPSSRSRPPTSSSATARSSSATAPAPGRASTTSPTPRFAATPPGSSDAGAAIRQQRLGGGAVRHVVHGLGLLFEGLAEAILMDRPVPAELFDHAPEPDPAPATSPPDRRAAPPSPPPAETTILDFVRQAKRRLLEVWKLRIPAEDFSVICE</sequence>
<organism evidence="2 3">
    <name type="scientific">Oryza sativa subsp. indica</name>
    <name type="common">Rice</name>
    <dbReference type="NCBI Taxonomy" id="39946"/>
    <lineage>
        <taxon>Eukaryota</taxon>
        <taxon>Viridiplantae</taxon>
        <taxon>Streptophyta</taxon>
        <taxon>Embryophyta</taxon>
        <taxon>Tracheophyta</taxon>
        <taxon>Spermatophyta</taxon>
        <taxon>Magnoliopsida</taxon>
        <taxon>Liliopsida</taxon>
        <taxon>Poales</taxon>
        <taxon>Poaceae</taxon>
        <taxon>BOP clade</taxon>
        <taxon>Oryzoideae</taxon>
        <taxon>Oryzeae</taxon>
        <taxon>Oryzinae</taxon>
        <taxon>Oryza</taxon>
        <taxon>Oryza sativa</taxon>
    </lineage>
</organism>
<accession>B8BD45</accession>
<evidence type="ECO:0000256" key="1">
    <source>
        <dbReference type="SAM" id="MobiDB-lite"/>
    </source>
</evidence>
<protein>
    <submittedName>
        <fullName evidence="2">Uncharacterized protein</fullName>
    </submittedName>
</protein>
<dbReference type="EMBL" id="CM000134">
    <property type="protein sequence ID" value="EEC84826.1"/>
    <property type="molecule type" value="Genomic_DNA"/>
</dbReference>
<gene>
    <name evidence="2" type="ORF">OsI_31915</name>
</gene>
<evidence type="ECO:0000313" key="2">
    <source>
        <dbReference type="EMBL" id="EEC84826.1"/>
    </source>
</evidence>
<dbReference type="Proteomes" id="UP000007015">
    <property type="component" value="Chromosome 9"/>
</dbReference>
<dbReference type="AlphaFoldDB" id="B8BD45"/>